<dbReference type="AlphaFoldDB" id="A0AAV6KK92"/>
<proteinExistence type="predicted"/>
<keyword evidence="3" id="KW-1185">Reference proteome</keyword>
<reference evidence="2" key="1">
    <citation type="submission" date="2020-08" db="EMBL/GenBank/DDBJ databases">
        <title>Plant Genome Project.</title>
        <authorList>
            <person name="Zhang R.-G."/>
        </authorList>
    </citation>
    <scope>NUCLEOTIDE SEQUENCE</scope>
    <source>
        <strain evidence="2">WSP0</strain>
        <tissue evidence="2">Leaf</tissue>
    </source>
</reference>
<name>A0AAV6KK92_9ERIC</name>
<gene>
    <name evidence="2" type="ORF">RHGRI_010928</name>
</gene>
<accession>A0AAV6KK92</accession>
<evidence type="ECO:0000313" key="3">
    <source>
        <dbReference type="Proteomes" id="UP000823749"/>
    </source>
</evidence>
<protein>
    <submittedName>
        <fullName evidence="2">Uncharacterized protein</fullName>
    </submittedName>
</protein>
<organism evidence="2 3">
    <name type="scientific">Rhododendron griersonianum</name>
    <dbReference type="NCBI Taxonomy" id="479676"/>
    <lineage>
        <taxon>Eukaryota</taxon>
        <taxon>Viridiplantae</taxon>
        <taxon>Streptophyta</taxon>
        <taxon>Embryophyta</taxon>
        <taxon>Tracheophyta</taxon>
        <taxon>Spermatophyta</taxon>
        <taxon>Magnoliopsida</taxon>
        <taxon>eudicotyledons</taxon>
        <taxon>Gunneridae</taxon>
        <taxon>Pentapetalae</taxon>
        <taxon>asterids</taxon>
        <taxon>Ericales</taxon>
        <taxon>Ericaceae</taxon>
        <taxon>Ericoideae</taxon>
        <taxon>Rhodoreae</taxon>
        <taxon>Rhododendron</taxon>
    </lineage>
</organism>
<dbReference type="EMBL" id="JACTNZ010000004">
    <property type="protein sequence ID" value="KAG5552946.1"/>
    <property type="molecule type" value="Genomic_DNA"/>
</dbReference>
<evidence type="ECO:0000313" key="2">
    <source>
        <dbReference type="EMBL" id="KAG5552946.1"/>
    </source>
</evidence>
<comment type="caution">
    <text evidence="2">The sequence shown here is derived from an EMBL/GenBank/DDBJ whole genome shotgun (WGS) entry which is preliminary data.</text>
</comment>
<feature type="region of interest" description="Disordered" evidence="1">
    <location>
        <begin position="54"/>
        <end position="83"/>
    </location>
</feature>
<dbReference type="Proteomes" id="UP000823749">
    <property type="component" value="Chromosome 4"/>
</dbReference>
<evidence type="ECO:0000256" key="1">
    <source>
        <dbReference type="SAM" id="MobiDB-lite"/>
    </source>
</evidence>
<sequence length="83" mass="9846">MRHRNPRFYTRSTMLLMHIIEETCSRWNSPPKKRKLQSRKNQLPPTCHYVHYASTPPTNCTSKDKQAQQKAESQQKQGKHRLA</sequence>